<dbReference type="RefSeq" id="WP_131900649.1">
    <property type="nucleotide sequence ID" value="NZ_SMKU01000257.1"/>
</dbReference>
<dbReference type="Proteomes" id="UP000294513">
    <property type="component" value="Unassembled WGS sequence"/>
</dbReference>
<sequence>MITMINPIRVTGDAGRFEKVVDQIMGHMAGRPGFVALRFFRSAENPERYCMVAEWDSMKDHEDAVDAMTDEVKALFLELRELTEVAPDFYTLLHTRAQGDWTPGGAPAVL</sequence>
<dbReference type="Gene3D" id="3.30.70.100">
    <property type="match status" value="1"/>
</dbReference>
<reference evidence="3 4" key="1">
    <citation type="submission" date="2019-03" db="EMBL/GenBank/DDBJ databases">
        <title>Draft genome sequences of novel Actinobacteria.</title>
        <authorList>
            <person name="Sahin N."/>
            <person name="Ay H."/>
            <person name="Saygin H."/>
        </authorList>
    </citation>
    <scope>NUCLEOTIDE SEQUENCE [LARGE SCALE GENOMIC DNA]</scope>
    <source>
        <strain evidence="3 4">H3C3</strain>
    </source>
</reference>
<evidence type="ECO:0000313" key="3">
    <source>
        <dbReference type="EMBL" id="TDD73467.1"/>
    </source>
</evidence>
<dbReference type="InterPro" id="IPR011008">
    <property type="entry name" value="Dimeric_a/b-barrel"/>
</dbReference>
<dbReference type="SUPFAM" id="SSF54909">
    <property type="entry name" value="Dimeric alpha+beta barrel"/>
    <property type="match status" value="1"/>
</dbReference>
<evidence type="ECO:0000256" key="1">
    <source>
        <dbReference type="SAM" id="Coils"/>
    </source>
</evidence>
<feature type="domain" description="ABM" evidence="2">
    <location>
        <begin position="1"/>
        <end position="65"/>
    </location>
</feature>
<evidence type="ECO:0000259" key="2">
    <source>
        <dbReference type="Pfam" id="PF03992"/>
    </source>
</evidence>
<keyword evidence="1" id="KW-0175">Coiled coil</keyword>
<dbReference type="InterPro" id="IPR007138">
    <property type="entry name" value="ABM_dom"/>
</dbReference>
<accession>A0A4V2YTE0</accession>
<gene>
    <name evidence="3" type="ORF">E1298_33985</name>
</gene>
<dbReference type="AlphaFoldDB" id="A0A4V2YTE0"/>
<evidence type="ECO:0000313" key="4">
    <source>
        <dbReference type="Proteomes" id="UP000294513"/>
    </source>
</evidence>
<proteinExistence type="predicted"/>
<organism evidence="3 4">
    <name type="scientific">Actinomadura rubrisoli</name>
    <dbReference type="NCBI Taxonomy" id="2530368"/>
    <lineage>
        <taxon>Bacteria</taxon>
        <taxon>Bacillati</taxon>
        <taxon>Actinomycetota</taxon>
        <taxon>Actinomycetes</taxon>
        <taxon>Streptosporangiales</taxon>
        <taxon>Thermomonosporaceae</taxon>
        <taxon>Actinomadura</taxon>
    </lineage>
</organism>
<protein>
    <recommendedName>
        <fullName evidence="2">ABM domain-containing protein</fullName>
    </recommendedName>
</protein>
<keyword evidence="4" id="KW-1185">Reference proteome</keyword>
<dbReference type="Pfam" id="PF03992">
    <property type="entry name" value="ABM"/>
    <property type="match status" value="1"/>
</dbReference>
<dbReference type="OrthoDB" id="268331at2"/>
<comment type="caution">
    <text evidence="3">The sequence shown here is derived from an EMBL/GenBank/DDBJ whole genome shotgun (WGS) entry which is preliminary data.</text>
</comment>
<name>A0A4V2YTE0_9ACTN</name>
<dbReference type="EMBL" id="SMKU01000257">
    <property type="protein sequence ID" value="TDD73467.1"/>
    <property type="molecule type" value="Genomic_DNA"/>
</dbReference>
<feature type="coiled-coil region" evidence="1">
    <location>
        <begin position="58"/>
        <end position="85"/>
    </location>
</feature>